<gene>
    <name evidence="8" type="ORF">ACFQH5_00405</name>
</gene>
<keyword evidence="3" id="KW-0479">Metal-binding</keyword>
<keyword evidence="4" id="KW-0249">Electron transport</keyword>
<proteinExistence type="predicted"/>
<dbReference type="Pfam" id="PF09459">
    <property type="entry name" value="EB_dh"/>
    <property type="match status" value="1"/>
</dbReference>
<dbReference type="CDD" id="cd09625">
    <property type="entry name" value="DOMON_like_cytochrome"/>
    <property type="match status" value="1"/>
</dbReference>
<dbReference type="InterPro" id="IPR019020">
    <property type="entry name" value="Cyt-c552/DMSO_Rdtase_haem-bd"/>
</dbReference>
<evidence type="ECO:0000256" key="1">
    <source>
        <dbReference type="ARBA" id="ARBA00022448"/>
    </source>
</evidence>
<protein>
    <submittedName>
        <fullName evidence="8">Ethylbenzene dehydrogenase-related protein</fullName>
    </submittedName>
</protein>
<keyword evidence="5" id="KW-0408">Iron</keyword>
<dbReference type="RefSeq" id="WP_346063110.1">
    <property type="nucleotide sequence ID" value="NZ_BAAADR010000014.1"/>
</dbReference>
<dbReference type="Proteomes" id="UP001596411">
    <property type="component" value="Unassembled WGS sequence"/>
</dbReference>
<evidence type="ECO:0000256" key="5">
    <source>
        <dbReference type="ARBA" id="ARBA00023004"/>
    </source>
</evidence>
<dbReference type="Gene3D" id="2.60.40.1190">
    <property type="match status" value="1"/>
</dbReference>
<dbReference type="SMART" id="SM00887">
    <property type="entry name" value="EB_dh"/>
    <property type="match status" value="1"/>
</dbReference>
<reference evidence="9" key="1">
    <citation type="journal article" date="2019" name="Int. J. Syst. Evol. Microbiol.">
        <title>The Global Catalogue of Microorganisms (GCM) 10K type strain sequencing project: providing services to taxonomists for standard genome sequencing and annotation.</title>
        <authorList>
            <consortium name="The Broad Institute Genomics Platform"/>
            <consortium name="The Broad Institute Genome Sequencing Center for Infectious Disease"/>
            <person name="Wu L."/>
            <person name="Ma J."/>
        </authorList>
    </citation>
    <scope>NUCLEOTIDE SEQUENCE [LARGE SCALE GENOMIC DNA]</scope>
    <source>
        <strain evidence="9">CGMCC 1.13666</strain>
    </source>
</reference>
<keyword evidence="9" id="KW-1185">Reference proteome</keyword>
<feature type="transmembrane region" description="Helical" evidence="6">
    <location>
        <begin position="442"/>
        <end position="463"/>
    </location>
</feature>
<organism evidence="8 9">
    <name type="scientific">Halomonas salifodinae</name>
    <dbReference type="NCBI Taxonomy" id="438745"/>
    <lineage>
        <taxon>Bacteria</taxon>
        <taxon>Pseudomonadati</taxon>
        <taxon>Pseudomonadota</taxon>
        <taxon>Gammaproteobacteria</taxon>
        <taxon>Oceanospirillales</taxon>
        <taxon>Halomonadaceae</taxon>
        <taxon>Halomonas</taxon>
    </lineage>
</organism>
<keyword evidence="2" id="KW-0349">Heme</keyword>
<dbReference type="EMBL" id="JBHSZP010000001">
    <property type="protein sequence ID" value="MFC7088009.1"/>
    <property type="molecule type" value="Genomic_DNA"/>
</dbReference>
<feature type="domain" description="Cytochrome c-552/DMSO reductase-like haem-binding" evidence="7">
    <location>
        <begin position="1"/>
        <end position="357"/>
    </location>
</feature>
<keyword evidence="6" id="KW-0812">Transmembrane</keyword>
<evidence type="ECO:0000256" key="2">
    <source>
        <dbReference type="ARBA" id="ARBA00022617"/>
    </source>
</evidence>
<accession>A0ABW2EPT1</accession>
<keyword evidence="6" id="KW-1133">Transmembrane helix</keyword>
<evidence type="ECO:0000313" key="8">
    <source>
        <dbReference type="EMBL" id="MFC7088009.1"/>
    </source>
</evidence>
<sequence>MTDRRIPLALGGLGAGLALAWLAQGQGVIADDPERHIAIPEALTMPLQVKVAYDDERILFRYRWPAERPHVYHDMLRYEEGQWVRYGASPVGSAPQGTYEDRLAMLVDDGRVPEFGRYGGYVTVGDQPRFFSDAADPEAVANHPHLGRRLGQSDIRKHLPGTRLDMADWRSVVDEAALTAQREAGYFLDLWHWRAGRSNAVGYADDQWVGEHRHGDAGQGPYTTNWDADADQPRWMFDPQATGRHALRWEQVQDPNVDFDDLYYLAEAFAVPFDPTHEWQEDDVIPRRLLREGQGSRGDIRVNGDARWEDGHWQLTLERALDTGHSLDDKAFRHQGRYDLAFAVHRDATGSRWHYISHPFSLGLGRTADIQAERFEGSPDWSQPWYEVTLFYPGQVNWPLLIGEAHAGAPDIADGVPVRSRHSEHQLAHYGVEMEFHEAILLHWRLTLLAGLLLMLAALAALWPSFAPTPRHSTEGDAP</sequence>
<evidence type="ECO:0000256" key="3">
    <source>
        <dbReference type="ARBA" id="ARBA00022723"/>
    </source>
</evidence>
<evidence type="ECO:0000256" key="4">
    <source>
        <dbReference type="ARBA" id="ARBA00022982"/>
    </source>
</evidence>
<name>A0ABW2EPT1_9GAMM</name>
<evidence type="ECO:0000259" key="7">
    <source>
        <dbReference type="SMART" id="SM00887"/>
    </source>
</evidence>
<keyword evidence="1" id="KW-0813">Transport</keyword>
<evidence type="ECO:0000313" key="9">
    <source>
        <dbReference type="Proteomes" id="UP001596411"/>
    </source>
</evidence>
<comment type="caution">
    <text evidence="8">The sequence shown here is derived from an EMBL/GenBank/DDBJ whole genome shotgun (WGS) entry which is preliminary data.</text>
</comment>
<evidence type="ECO:0000256" key="6">
    <source>
        <dbReference type="SAM" id="Phobius"/>
    </source>
</evidence>
<keyword evidence="6" id="KW-0472">Membrane</keyword>